<evidence type="ECO:0000256" key="2">
    <source>
        <dbReference type="ARBA" id="ARBA00004613"/>
    </source>
</evidence>
<dbReference type="GO" id="GO:0005615">
    <property type="term" value="C:extracellular space"/>
    <property type="evidence" value="ECO:0007669"/>
    <property type="project" value="TreeGrafter"/>
</dbReference>
<comment type="caution">
    <text evidence="11">Lacks conserved residue(s) required for the propagation of feature annotation.</text>
</comment>
<dbReference type="PANTHER" id="PTHR23192">
    <property type="entry name" value="OLFACTOMEDIN-RELATED"/>
    <property type="match status" value="1"/>
</dbReference>
<dbReference type="PROSITE" id="PS51132">
    <property type="entry name" value="OLF"/>
    <property type="match status" value="1"/>
</dbReference>
<dbReference type="GO" id="GO:0005886">
    <property type="term" value="C:plasma membrane"/>
    <property type="evidence" value="ECO:0007669"/>
    <property type="project" value="UniProtKB-SubCell"/>
</dbReference>
<evidence type="ECO:0000313" key="16">
    <source>
        <dbReference type="Proteomes" id="UP000494165"/>
    </source>
</evidence>
<feature type="domain" description="Olfactomedin-like" evidence="14">
    <location>
        <begin position="459"/>
        <end position="710"/>
    </location>
</feature>
<dbReference type="InterPro" id="IPR008160">
    <property type="entry name" value="Collagen"/>
</dbReference>
<dbReference type="InterPro" id="IPR036179">
    <property type="entry name" value="Ig-like_dom_sf"/>
</dbReference>
<dbReference type="SMART" id="SM00409">
    <property type="entry name" value="IG"/>
    <property type="match status" value="2"/>
</dbReference>
<evidence type="ECO:0008006" key="17">
    <source>
        <dbReference type="Google" id="ProtNLM"/>
    </source>
</evidence>
<gene>
    <name evidence="15" type="ORF">CLODIP_2_CD09248</name>
</gene>
<keyword evidence="4" id="KW-0964">Secreted</keyword>
<dbReference type="Pfam" id="PF07679">
    <property type="entry name" value="I-set"/>
    <property type="match status" value="1"/>
</dbReference>
<comment type="subcellular location">
    <subcellularLocation>
        <location evidence="1">Cell membrane</location>
    </subcellularLocation>
    <subcellularLocation>
        <location evidence="2">Secreted</location>
    </subcellularLocation>
</comment>
<evidence type="ECO:0000256" key="6">
    <source>
        <dbReference type="ARBA" id="ARBA00022737"/>
    </source>
</evidence>
<evidence type="ECO:0000256" key="12">
    <source>
        <dbReference type="SAM" id="MobiDB-lite"/>
    </source>
</evidence>
<dbReference type="AlphaFoldDB" id="A0A8S1C572"/>
<evidence type="ECO:0000256" key="7">
    <source>
        <dbReference type="ARBA" id="ARBA00023136"/>
    </source>
</evidence>
<evidence type="ECO:0000256" key="5">
    <source>
        <dbReference type="ARBA" id="ARBA00022729"/>
    </source>
</evidence>
<evidence type="ECO:0000256" key="8">
    <source>
        <dbReference type="ARBA" id="ARBA00023157"/>
    </source>
</evidence>
<dbReference type="EMBL" id="CADEPI010000016">
    <property type="protein sequence ID" value="CAB3364443.1"/>
    <property type="molecule type" value="Genomic_DNA"/>
</dbReference>
<comment type="caution">
    <text evidence="15">The sequence shown here is derived from an EMBL/GenBank/DDBJ whole genome shotgun (WGS) entry which is preliminary data.</text>
</comment>
<evidence type="ECO:0000313" key="15">
    <source>
        <dbReference type="EMBL" id="CAB3364443.1"/>
    </source>
</evidence>
<feature type="domain" description="Ig-like" evidence="13">
    <location>
        <begin position="279"/>
        <end position="377"/>
    </location>
</feature>
<keyword evidence="16" id="KW-1185">Reference proteome</keyword>
<feature type="compositionally biased region" description="Basic and acidic residues" evidence="12">
    <location>
        <begin position="57"/>
        <end position="68"/>
    </location>
</feature>
<feature type="region of interest" description="Disordered" evidence="12">
    <location>
        <begin position="14"/>
        <end position="161"/>
    </location>
</feature>
<keyword evidence="10" id="KW-0393">Immunoglobulin domain</keyword>
<evidence type="ECO:0000256" key="10">
    <source>
        <dbReference type="ARBA" id="ARBA00023319"/>
    </source>
</evidence>
<evidence type="ECO:0000256" key="1">
    <source>
        <dbReference type="ARBA" id="ARBA00004236"/>
    </source>
</evidence>
<dbReference type="InterPro" id="IPR003112">
    <property type="entry name" value="Olfac-like_dom"/>
</dbReference>
<dbReference type="InterPro" id="IPR013783">
    <property type="entry name" value="Ig-like_fold"/>
</dbReference>
<dbReference type="SMART" id="SM00408">
    <property type="entry name" value="IGc2"/>
    <property type="match status" value="2"/>
</dbReference>
<dbReference type="InterPro" id="IPR013098">
    <property type="entry name" value="Ig_I-set"/>
</dbReference>
<protein>
    <recommendedName>
        <fullName evidence="17">Ig-like domain-containing protein</fullName>
    </recommendedName>
</protein>
<dbReference type="PROSITE" id="PS50835">
    <property type="entry name" value="IG_LIKE"/>
    <property type="match status" value="2"/>
</dbReference>
<dbReference type="Pfam" id="PF13927">
    <property type="entry name" value="Ig_3"/>
    <property type="match status" value="1"/>
</dbReference>
<dbReference type="InterPro" id="IPR003599">
    <property type="entry name" value="Ig_sub"/>
</dbReference>
<keyword evidence="9" id="KW-0325">Glycoprotein</keyword>
<name>A0A8S1C572_9INSE</name>
<evidence type="ECO:0000256" key="11">
    <source>
        <dbReference type="PROSITE-ProRule" id="PRU00446"/>
    </source>
</evidence>
<reference evidence="15 16" key="1">
    <citation type="submission" date="2020-04" db="EMBL/GenBank/DDBJ databases">
        <authorList>
            <person name="Alioto T."/>
            <person name="Alioto T."/>
            <person name="Gomez Garrido J."/>
        </authorList>
    </citation>
    <scope>NUCLEOTIDE SEQUENCE [LARGE SCALE GENOMIC DNA]</scope>
</reference>
<dbReference type="PANTHER" id="PTHR23192:SF85">
    <property type="entry name" value="GLIOMEDIN"/>
    <property type="match status" value="1"/>
</dbReference>
<dbReference type="FunFam" id="2.60.40.10:FF:000328">
    <property type="entry name" value="CLUMA_CG000981, isoform A"/>
    <property type="match status" value="1"/>
</dbReference>
<keyword evidence="8" id="KW-1015">Disulfide bond</keyword>
<sequence length="749" mass="82388">MLGAIQEFCEAALKNCPPGPIGPTGLPGVNGEKGDKGDRGDRGLPGESGVRGPPGARGEHGLKGHKGEPGWPGTPGLDGRDGIPGEPGLDGIPGRNGMDGIPGTDGIPGFNGEPGMPGINGTHGKSGPMGPVGPPGPRGPQGIAGPRGRPGKNGQDGTPGLPGISAWTVNGAKANELLIPPSIAGAGPNLVSGKAIVVHESVNVRLRCAASGQPKPDVEWYRLTNSTIPLGAWQAVSVTGHTFNIPKINREHMGIYRCIANNGVPPQANQTFAVEVHFPPLIRIHRQRVSAYSNSTARLECEVEAFPEAIRYWERADGRLLENGDKYRISVMEIGRYKARMQLNITRINSHDYGRYHCISKNELGQTTGVFTVFEVDPRLATPPPIGNPDTTIIGQMPPEHKSMEDLCPAPVCPECVPEPPTKGKCTDGGLSLFDLIGRMEIRQFGNETYPGLPNRTFDCILYAVGKPVFHRFTDKSYGAWMRDSHPRNDIMADKYWVTKEEDNNHLFEFSNKTQYRKNVPSRNYTLSPPFMGNSHVVYNSSFYYNQKNKPHIVRYDMATESARSVELPGASSTDNNKLFDKGFNYVDISVDENGLWVVYGLPENNNTVVVKMDAFTLKREYSWNISVDHHKVGEMFIVCGVLYAVDSVTERDTKIRFALDLYKNMLLDVSLPFTNPFRKTTMISYNARSKELFTWDKGNQLTYPIRYHESGYNSTKEDPNFAASNVQKTDFEIYQTSEAPYPDNTHDQ</sequence>
<dbReference type="Pfam" id="PF02191">
    <property type="entry name" value="OLF"/>
    <property type="match status" value="1"/>
</dbReference>
<feature type="compositionally biased region" description="Basic and acidic residues" evidence="12">
    <location>
        <begin position="32"/>
        <end position="44"/>
    </location>
</feature>
<dbReference type="GO" id="GO:0007165">
    <property type="term" value="P:signal transduction"/>
    <property type="evidence" value="ECO:0007669"/>
    <property type="project" value="TreeGrafter"/>
</dbReference>
<feature type="domain" description="Ig-like" evidence="13">
    <location>
        <begin position="181"/>
        <end position="275"/>
    </location>
</feature>
<evidence type="ECO:0000256" key="4">
    <source>
        <dbReference type="ARBA" id="ARBA00022525"/>
    </source>
</evidence>
<accession>A0A8S1C572</accession>
<evidence type="ECO:0000259" key="14">
    <source>
        <dbReference type="PROSITE" id="PS51132"/>
    </source>
</evidence>
<dbReference type="Gene3D" id="2.60.40.10">
    <property type="entry name" value="Immunoglobulins"/>
    <property type="match status" value="2"/>
</dbReference>
<dbReference type="OrthoDB" id="8626508at2759"/>
<keyword evidence="6" id="KW-0677">Repeat</keyword>
<keyword evidence="7" id="KW-0472">Membrane</keyword>
<dbReference type="InterPro" id="IPR050605">
    <property type="entry name" value="Olfactomedin-like_domain"/>
</dbReference>
<dbReference type="SMART" id="SM00284">
    <property type="entry name" value="OLF"/>
    <property type="match status" value="1"/>
</dbReference>
<dbReference type="InterPro" id="IPR007110">
    <property type="entry name" value="Ig-like_dom"/>
</dbReference>
<dbReference type="InterPro" id="IPR003598">
    <property type="entry name" value="Ig_sub2"/>
</dbReference>
<organism evidence="15 16">
    <name type="scientific">Cloeon dipterum</name>
    <dbReference type="NCBI Taxonomy" id="197152"/>
    <lineage>
        <taxon>Eukaryota</taxon>
        <taxon>Metazoa</taxon>
        <taxon>Ecdysozoa</taxon>
        <taxon>Arthropoda</taxon>
        <taxon>Hexapoda</taxon>
        <taxon>Insecta</taxon>
        <taxon>Pterygota</taxon>
        <taxon>Palaeoptera</taxon>
        <taxon>Ephemeroptera</taxon>
        <taxon>Pisciforma</taxon>
        <taxon>Baetidae</taxon>
        <taxon>Cloeon</taxon>
    </lineage>
</organism>
<keyword evidence="3" id="KW-1003">Cell membrane</keyword>
<proteinExistence type="predicted"/>
<evidence type="ECO:0000256" key="9">
    <source>
        <dbReference type="ARBA" id="ARBA00023180"/>
    </source>
</evidence>
<evidence type="ECO:0000256" key="3">
    <source>
        <dbReference type="ARBA" id="ARBA00022475"/>
    </source>
</evidence>
<dbReference type="SUPFAM" id="SSF48726">
    <property type="entry name" value="Immunoglobulin"/>
    <property type="match status" value="2"/>
</dbReference>
<dbReference type="Pfam" id="PF01391">
    <property type="entry name" value="Collagen"/>
    <property type="match status" value="2"/>
</dbReference>
<dbReference type="Proteomes" id="UP000494165">
    <property type="component" value="Unassembled WGS sequence"/>
</dbReference>
<evidence type="ECO:0000259" key="13">
    <source>
        <dbReference type="PROSITE" id="PS50835"/>
    </source>
</evidence>
<keyword evidence="5" id="KW-0732">Signal</keyword>